<comment type="caution">
    <text evidence="2">The sequence shown here is derived from an EMBL/GenBank/DDBJ whole genome shotgun (WGS) entry which is preliminary data.</text>
</comment>
<accession>A0A2S9JZ84</accession>
<evidence type="ECO:0000256" key="1">
    <source>
        <dbReference type="SAM" id="Phobius"/>
    </source>
</evidence>
<feature type="transmembrane region" description="Helical" evidence="1">
    <location>
        <begin position="44"/>
        <end position="68"/>
    </location>
</feature>
<keyword evidence="3" id="KW-1185">Reference proteome</keyword>
<organism evidence="2 3">
    <name type="scientific">Phyllobacterium myrsinacearum</name>
    <dbReference type="NCBI Taxonomy" id="28101"/>
    <lineage>
        <taxon>Bacteria</taxon>
        <taxon>Pseudomonadati</taxon>
        <taxon>Pseudomonadota</taxon>
        <taxon>Alphaproteobacteria</taxon>
        <taxon>Hyphomicrobiales</taxon>
        <taxon>Phyllobacteriaceae</taxon>
        <taxon>Phyllobacterium</taxon>
    </lineage>
</organism>
<reference evidence="2 3" key="1">
    <citation type="submission" date="2018-02" db="EMBL/GenBank/DDBJ databases">
        <title>The draft genome of Phyllobacterium myrsinacearum DSM5892.</title>
        <authorList>
            <person name="Li L."/>
            <person name="Liu L."/>
            <person name="Zhang X."/>
            <person name="Wang T."/>
        </authorList>
    </citation>
    <scope>NUCLEOTIDE SEQUENCE [LARGE SCALE GENOMIC DNA]</scope>
    <source>
        <strain evidence="2 3">DSM 5892</strain>
    </source>
</reference>
<keyword evidence="1" id="KW-0472">Membrane</keyword>
<sequence>MVPSVPQILRNWLAAGMRASNQNKTAFKEIFDQDPLQACLPLRIVPPLAGAITFPLAVSYALVICITIL</sequence>
<keyword evidence="1" id="KW-0812">Transmembrane</keyword>
<keyword evidence="1" id="KW-1133">Transmembrane helix</keyword>
<gene>
    <name evidence="2" type="ORF">C5750_05485</name>
</gene>
<evidence type="ECO:0000313" key="3">
    <source>
        <dbReference type="Proteomes" id="UP000238563"/>
    </source>
</evidence>
<dbReference type="Proteomes" id="UP000238563">
    <property type="component" value="Unassembled WGS sequence"/>
</dbReference>
<proteinExistence type="predicted"/>
<protein>
    <submittedName>
        <fullName evidence="2">Uncharacterized protein</fullName>
    </submittedName>
</protein>
<evidence type="ECO:0000313" key="2">
    <source>
        <dbReference type="EMBL" id="PRD58552.1"/>
    </source>
</evidence>
<dbReference type="EMBL" id="PVBT01000001">
    <property type="protein sequence ID" value="PRD58552.1"/>
    <property type="molecule type" value="Genomic_DNA"/>
</dbReference>
<name>A0A2S9JZ84_9HYPH</name>
<dbReference type="AlphaFoldDB" id="A0A2S9JZ84"/>